<feature type="transmembrane region" description="Helical" evidence="2">
    <location>
        <begin position="261"/>
        <end position="280"/>
    </location>
</feature>
<organism evidence="4 5">
    <name type="scientific">Corynebacterium spheniscorum</name>
    <dbReference type="NCBI Taxonomy" id="185761"/>
    <lineage>
        <taxon>Bacteria</taxon>
        <taxon>Bacillati</taxon>
        <taxon>Actinomycetota</taxon>
        <taxon>Actinomycetes</taxon>
        <taxon>Mycobacteriales</taxon>
        <taxon>Corynebacteriaceae</taxon>
        <taxon>Corynebacterium</taxon>
    </lineage>
</organism>
<protein>
    <recommendedName>
        <fullName evidence="3">CAAX prenyl protease 2/Lysostaphin resistance protein A-like domain-containing protein</fullName>
    </recommendedName>
</protein>
<feature type="transmembrane region" description="Helical" evidence="2">
    <location>
        <begin position="58"/>
        <end position="87"/>
    </location>
</feature>
<feature type="region of interest" description="Disordered" evidence="1">
    <location>
        <begin position="1"/>
        <end position="25"/>
    </location>
</feature>
<dbReference type="PANTHER" id="PTHR36435:SF1">
    <property type="entry name" value="CAAX AMINO TERMINAL PROTEASE FAMILY PROTEIN"/>
    <property type="match status" value="1"/>
</dbReference>
<feature type="transmembrane region" description="Helical" evidence="2">
    <location>
        <begin position="214"/>
        <end position="230"/>
    </location>
</feature>
<gene>
    <name evidence="4" type="ORF">SAMN05660282_00860</name>
</gene>
<dbReference type="Pfam" id="PF02517">
    <property type="entry name" value="Rce1-like"/>
    <property type="match status" value="1"/>
</dbReference>
<feature type="domain" description="CAAX prenyl protease 2/Lysostaphin resistance protein A-like" evidence="3">
    <location>
        <begin position="183"/>
        <end position="269"/>
    </location>
</feature>
<reference evidence="4 5" key="1">
    <citation type="submission" date="2016-10" db="EMBL/GenBank/DDBJ databases">
        <authorList>
            <person name="de Groot N.N."/>
        </authorList>
    </citation>
    <scope>NUCLEOTIDE SEQUENCE [LARGE SCALE GENOMIC DNA]</scope>
    <source>
        <strain>J11</strain>
        <strain evidence="5">PG 39</strain>
    </source>
</reference>
<sequence length="281" mass="30818">MSDNYWQPVGEGYPQSPSQRTGTSEMMPNPYAEPQWLQPVAQAHMQCPRFEKPLGGKILFHAALIVVATSVVVLFGLSILLSLLLGVSDDVGFFKILVLTLGLHSAVTLTCLWWLLKFHKVSREQIGAVPLGPRRWHLLWQLPLVVIIAVGMQLIIFGVFQAPEPVAQAQLADGVASVGFGYFPFWFIGVAIFTPLWEELFFRGIFFNVARNKWGFTAAVIITSLVFALAHMTPVLIPYLFVLGVAAALLRNFHGSLVASVALHMTVNSIASAAVFATMVA</sequence>
<dbReference type="GO" id="GO:0080120">
    <property type="term" value="P:CAAX-box protein maturation"/>
    <property type="evidence" value="ECO:0007669"/>
    <property type="project" value="UniProtKB-ARBA"/>
</dbReference>
<evidence type="ECO:0000259" key="3">
    <source>
        <dbReference type="Pfam" id="PF02517"/>
    </source>
</evidence>
<dbReference type="EMBL" id="FOPJ01000004">
    <property type="protein sequence ID" value="SFG43273.1"/>
    <property type="molecule type" value="Genomic_DNA"/>
</dbReference>
<dbReference type="InterPro" id="IPR052710">
    <property type="entry name" value="CAAX_protease"/>
</dbReference>
<keyword evidence="2" id="KW-0812">Transmembrane</keyword>
<feature type="transmembrane region" description="Helical" evidence="2">
    <location>
        <begin position="180"/>
        <end position="202"/>
    </location>
</feature>
<evidence type="ECO:0000256" key="1">
    <source>
        <dbReference type="SAM" id="MobiDB-lite"/>
    </source>
</evidence>
<evidence type="ECO:0000313" key="5">
    <source>
        <dbReference type="Proteomes" id="UP000199065"/>
    </source>
</evidence>
<dbReference type="GO" id="GO:0004175">
    <property type="term" value="F:endopeptidase activity"/>
    <property type="evidence" value="ECO:0007669"/>
    <property type="project" value="UniProtKB-ARBA"/>
</dbReference>
<proteinExistence type="predicted"/>
<dbReference type="InterPro" id="IPR003675">
    <property type="entry name" value="Rce1/LyrA-like_dom"/>
</dbReference>
<keyword evidence="5" id="KW-1185">Reference proteome</keyword>
<evidence type="ECO:0000313" key="4">
    <source>
        <dbReference type="EMBL" id="SFG43273.1"/>
    </source>
</evidence>
<name>A0A1I2RT71_9CORY</name>
<evidence type="ECO:0000256" key="2">
    <source>
        <dbReference type="SAM" id="Phobius"/>
    </source>
</evidence>
<accession>A0A1I2RT71</accession>
<feature type="transmembrane region" description="Helical" evidence="2">
    <location>
        <begin position="137"/>
        <end position="160"/>
    </location>
</feature>
<keyword evidence="2" id="KW-0472">Membrane</keyword>
<keyword evidence="2" id="KW-1133">Transmembrane helix</keyword>
<dbReference type="PANTHER" id="PTHR36435">
    <property type="entry name" value="SLR1288 PROTEIN"/>
    <property type="match status" value="1"/>
</dbReference>
<dbReference type="AlphaFoldDB" id="A0A1I2RT71"/>
<dbReference type="OrthoDB" id="4948798at2"/>
<dbReference type="STRING" id="185761.SAMN05660282_00860"/>
<feature type="compositionally biased region" description="Polar residues" evidence="1">
    <location>
        <begin position="15"/>
        <end position="25"/>
    </location>
</feature>
<dbReference type="RefSeq" id="WP_092284793.1">
    <property type="nucleotide sequence ID" value="NZ_FOPJ01000004.1"/>
</dbReference>
<dbReference type="Proteomes" id="UP000199065">
    <property type="component" value="Unassembled WGS sequence"/>
</dbReference>
<feature type="transmembrane region" description="Helical" evidence="2">
    <location>
        <begin position="93"/>
        <end position="116"/>
    </location>
</feature>